<dbReference type="Pfam" id="PF01229">
    <property type="entry name" value="Glyco_hydro_39"/>
    <property type="match status" value="1"/>
</dbReference>
<evidence type="ECO:0000259" key="7">
    <source>
        <dbReference type="Pfam" id="PF21200"/>
    </source>
</evidence>
<evidence type="ECO:0000256" key="3">
    <source>
        <dbReference type="ARBA" id="ARBA00023295"/>
    </source>
</evidence>
<dbReference type="GO" id="GO:0003940">
    <property type="term" value="F:L-iduronidase activity"/>
    <property type="evidence" value="ECO:0007669"/>
    <property type="project" value="TreeGrafter"/>
</dbReference>
<keyword evidence="2" id="KW-0378">Hydrolase</keyword>
<evidence type="ECO:0008006" key="10">
    <source>
        <dbReference type="Google" id="ProtNLM"/>
    </source>
</evidence>
<dbReference type="Proteomes" id="UP001347796">
    <property type="component" value="Unassembled WGS sequence"/>
</dbReference>
<dbReference type="PANTHER" id="PTHR12631:SF8">
    <property type="entry name" value="ALPHA-L-IDURONIDASE"/>
    <property type="match status" value="1"/>
</dbReference>
<dbReference type="SUPFAM" id="SSF51445">
    <property type="entry name" value="(Trans)glycosidases"/>
    <property type="match status" value="1"/>
</dbReference>
<feature type="domain" description="Alpha-L-iduronidase C-terminal" evidence="7">
    <location>
        <begin position="556"/>
        <end position="652"/>
    </location>
</feature>
<keyword evidence="5" id="KW-0732">Signal</keyword>
<evidence type="ECO:0000313" key="8">
    <source>
        <dbReference type="EMBL" id="KAK6180825.1"/>
    </source>
</evidence>
<gene>
    <name evidence="8" type="ORF">SNE40_008808</name>
</gene>
<proteinExistence type="inferred from homology"/>
<feature type="signal peptide" evidence="5">
    <location>
        <begin position="1"/>
        <end position="19"/>
    </location>
</feature>
<feature type="active site" description="Proton donor" evidence="4">
    <location>
        <position position="174"/>
    </location>
</feature>
<dbReference type="PROSITE" id="PS01027">
    <property type="entry name" value="GLYCOSYL_HYDROL_F39"/>
    <property type="match status" value="1"/>
</dbReference>
<dbReference type="Pfam" id="PF21200">
    <property type="entry name" value="Glyco_hydro_39_C"/>
    <property type="match status" value="1"/>
</dbReference>
<dbReference type="PANTHER" id="PTHR12631">
    <property type="entry name" value="ALPHA-L-IDURONIDASE"/>
    <property type="match status" value="1"/>
</dbReference>
<dbReference type="Gene3D" id="2.60.40.1500">
    <property type="entry name" value="Glycosyl hydrolase domain, family 39"/>
    <property type="match status" value="1"/>
</dbReference>
<dbReference type="InterPro" id="IPR049167">
    <property type="entry name" value="GH39_C"/>
</dbReference>
<evidence type="ECO:0000313" key="9">
    <source>
        <dbReference type="Proteomes" id="UP001347796"/>
    </source>
</evidence>
<protein>
    <recommendedName>
        <fullName evidence="10">Alpha-L-iduronidase</fullName>
    </recommendedName>
</protein>
<dbReference type="InterPro" id="IPR051923">
    <property type="entry name" value="Glycosyl_Hydrolase_39"/>
</dbReference>
<dbReference type="AlphaFoldDB" id="A0AAN8Q257"/>
<feature type="domain" description="Glycosyl hydrolases family 39 N-terminal catalytic" evidence="6">
    <location>
        <begin position="24"/>
        <end position="509"/>
    </location>
</feature>
<dbReference type="InterPro" id="IPR017853">
    <property type="entry name" value="GH"/>
</dbReference>
<keyword evidence="3" id="KW-0326">Glycosidase</keyword>
<comment type="caution">
    <text evidence="8">The sequence shown here is derived from an EMBL/GenBank/DDBJ whole genome shotgun (WGS) entry which is preliminary data.</text>
</comment>
<dbReference type="InterPro" id="IPR013783">
    <property type="entry name" value="Ig-like_fold"/>
</dbReference>
<feature type="chain" id="PRO_5042931467" description="Alpha-L-iduronidase" evidence="5">
    <location>
        <begin position="20"/>
        <end position="653"/>
    </location>
</feature>
<comment type="similarity">
    <text evidence="1">Belongs to the glycosyl hydrolase 39 family.</text>
</comment>
<dbReference type="Gene3D" id="2.60.40.10">
    <property type="entry name" value="Immunoglobulins"/>
    <property type="match status" value="1"/>
</dbReference>
<evidence type="ECO:0000259" key="6">
    <source>
        <dbReference type="Pfam" id="PF01229"/>
    </source>
</evidence>
<dbReference type="SUPFAM" id="SSF51011">
    <property type="entry name" value="Glycosyl hydrolase domain"/>
    <property type="match status" value="1"/>
</dbReference>
<dbReference type="InterPro" id="IPR049165">
    <property type="entry name" value="GH39_as"/>
</dbReference>
<evidence type="ECO:0000256" key="4">
    <source>
        <dbReference type="PIRSR" id="PIRSR600514-1"/>
    </source>
</evidence>
<name>A0AAN8Q257_PATCE</name>
<evidence type="ECO:0000256" key="1">
    <source>
        <dbReference type="ARBA" id="ARBA00008875"/>
    </source>
</evidence>
<dbReference type="PRINTS" id="PR00745">
    <property type="entry name" value="GLHYDRLASE39"/>
</dbReference>
<reference evidence="8 9" key="1">
    <citation type="submission" date="2024-01" db="EMBL/GenBank/DDBJ databases">
        <title>The genome of the rayed Mediterranean limpet Patella caerulea (Linnaeus, 1758).</title>
        <authorList>
            <person name="Anh-Thu Weber A."/>
            <person name="Halstead-Nussloch G."/>
        </authorList>
    </citation>
    <scope>NUCLEOTIDE SEQUENCE [LARGE SCALE GENOMIC DNA]</scope>
    <source>
        <strain evidence="8">AATW-2023a</strain>
        <tissue evidence="8">Whole specimen</tissue>
    </source>
</reference>
<keyword evidence="9" id="KW-1185">Reference proteome</keyword>
<organism evidence="8 9">
    <name type="scientific">Patella caerulea</name>
    <name type="common">Rayed Mediterranean limpet</name>
    <dbReference type="NCBI Taxonomy" id="87958"/>
    <lineage>
        <taxon>Eukaryota</taxon>
        <taxon>Metazoa</taxon>
        <taxon>Spiralia</taxon>
        <taxon>Lophotrochozoa</taxon>
        <taxon>Mollusca</taxon>
        <taxon>Gastropoda</taxon>
        <taxon>Patellogastropoda</taxon>
        <taxon>Patelloidea</taxon>
        <taxon>Patellidae</taxon>
        <taxon>Patella</taxon>
    </lineage>
</organism>
<accession>A0AAN8Q257</accession>
<evidence type="ECO:0000256" key="2">
    <source>
        <dbReference type="ARBA" id="ARBA00022801"/>
    </source>
</evidence>
<dbReference type="InterPro" id="IPR000514">
    <property type="entry name" value="Glyco_hydro_39"/>
</dbReference>
<evidence type="ECO:0000256" key="5">
    <source>
        <dbReference type="SAM" id="SignalP"/>
    </source>
</evidence>
<dbReference type="InterPro" id="IPR049166">
    <property type="entry name" value="GH39_cat"/>
</dbReference>
<dbReference type="Gene3D" id="3.20.20.80">
    <property type="entry name" value="Glycosidases"/>
    <property type="match status" value="1"/>
</dbReference>
<dbReference type="EMBL" id="JAZGQO010000007">
    <property type="protein sequence ID" value="KAK6180825.1"/>
    <property type="molecule type" value="Genomic_DNA"/>
</dbReference>
<dbReference type="GO" id="GO:0005975">
    <property type="term" value="P:carbohydrate metabolic process"/>
    <property type="evidence" value="ECO:0007669"/>
    <property type="project" value="InterPro"/>
</dbReference>
<sequence length="653" mass="73595">MDFLAIILLALCVQVKTQSEDISLKVSSDDVRGPFQHFWRSTGFCPPDPHQEAHAFDLSNDMLQNLAYIGAVPHRGIEQVRIHWLLDLVTVSGYSSGSPVYNFTYLDQLLQQLYINGLKPGFEVMGNPSNIFTDFENKTQVYMWRDFIKLVASRYITMFGLDYVKTWNFENWNEPNCQDFDMNITLQGFANYYDATSEGLMAANSDLIFGGPGGGCDDLLLKSHHHGKYDEFLFNHVVNGTNYFTGKTGVRMDFISLHRKGNGKSVNVLLEEVASMKAISEKYPTLANKPFYNDESDPMVGWSKDLPWRADAIYGAMAVKIIAQHQNIFVANPDCPINYQLLSYDNGFLSYYPHQFTQRTLLARFQMNNTKQPYTTFIQKPIYGTMCMLSLLGEQQVFVGTGGDVTQPIRNDTETGALATVHIPTDNTTSDSWQMSLLIYDSDDSNHGTSYGELDLDWYINPPDPTQELMLVGYVVSGLSNDPYGVWTGLYNKTDYPTPKQFQFLRTQEANPRFSVIPLEPGPQKVPIPPGFQILQPDAVLLHICAKSPSLPEQVTGLRFMTITVGQVLVIWSDENIKSKCIYTYVVGYSPNNSTGPFQRVNNVDTIATISVISPLPQNGTSGDDLVRGYYAVRAIDYWKRPGPYSQPKFYSP</sequence>